<keyword evidence="1" id="KW-0472">Membrane</keyword>
<keyword evidence="1" id="KW-1133">Transmembrane helix</keyword>
<feature type="transmembrane region" description="Helical" evidence="1">
    <location>
        <begin position="126"/>
        <end position="146"/>
    </location>
</feature>
<protein>
    <submittedName>
        <fullName evidence="2">Uncharacterized protein</fullName>
    </submittedName>
</protein>
<sequence>MSESSTNTRALRIATRPPRTRLDAWPRRTPRRWMLRGVFALPYVIFALVVFILGATDSPNATLVDRATQIDWDRADAQWLGDIFPPISTLLAGFVPGGALTLSIIGALSAGIFLQKLIEIMVQRRFARSTIVILMMALALNPLFFYNATQNYAAFLGLLLFGLGLSHIVRFITWGNTESGFRTGIYFMVAVLTDITALVYVTAAALSAPFLRHRRAGVVGARRANALVILYPAASALLSLAALNALFLGRPFAGATQTAFTGFGDRLIVVAEFFSTVEGMIVIAPLVSAWMVALIVRRPGAIIISTLVFAAFIVGFALGLLPSGSTGNIFMAMTLLAIALIPTARTDRGTLMIAFVGIFQLAVGWATALTSTAFAQWLSQIFGG</sequence>
<feature type="transmembrane region" description="Helical" evidence="1">
    <location>
        <begin position="152"/>
        <end position="173"/>
    </location>
</feature>
<dbReference type="RefSeq" id="WP_147433358.1">
    <property type="nucleotide sequence ID" value="NZ_BMZU01000001.1"/>
</dbReference>
<dbReference type="OrthoDB" id="5015959at2"/>
<reference evidence="2 3" key="1">
    <citation type="submission" date="2017-11" db="EMBL/GenBank/DDBJ databases">
        <title>Genomic Encyclopedia of Archaeal and Bacterial Type Strains, Phase II (KMG-II): From Individual Species to Whole Genera.</title>
        <authorList>
            <person name="Goeker M."/>
        </authorList>
    </citation>
    <scope>NUCLEOTIDE SEQUENCE [LARGE SCALE GENOMIC DNA]</scope>
    <source>
        <strain evidence="2 3">DSM 16400</strain>
    </source>
</reference>
<feature type="transmembrane region" description="Helical" evidence="1">
    <location>
        <begin position="301"/>
        <end position="321"/>
    </location>
</feature>
<organism evidence="2 3">
    <name type="scientific">Salinibacterium amurskyense</name>
    <dbReference type="NCBI Taxonomy" id="205941"/>
    <lineage>
        <taxon>Bacteria</taxon>
        <taxon>Bacillati</taxon>
        <taxon>Actinomycetota</taxon>
        <taxon>Actinomycetes</taxon>
        <taxon>Micrococcales</taxon>
        <taxon>Microbacteriaceae</taxon>
        <taxon>Salinibacterium</taxon>
    </lineage>
</organism>
<evidence type="ECO:0000256" key="1">
    <source>
        <dbReference type="SAM" id="Phobius"/>
    </source>
</evidence>
<dbReference type="Proteomes" id="UP000231742">
    <property type="component" value="Unassembled WGS sequence"/>
</dbReference>
<feature type="transmembrane region" description="Helical" evidence="1">
    <location>
        <begin position="351"/>
        <end position="378"/>
    </location>
</feature>
<evidence type="ECO:0000313" key="2">
    <source>
        <dbReference type="EMBL" id="PJJ82292.1"/>
    </source>
</evidence>
<dbReference type="EMBL" id="PGFH01000001">
    <property type="protein sequence ID" value="PJJ82292.1"/>
    <property type="molecule type" value="Genomic_DNA"/>
</dbReference>
<feature type="transmembrane region" description="Helical" evidence="1">
    <location>
        <begin position="33"/>
        <end position="55"/>
    </location>
</feature>
<feature type="transmembrane region" description="Helical" evidence="1">
    <location>
        <begin position="185"/>
        <end position="206"/>
    </location>
</feature>
<name>A0A2M9D9F9_9MICO</name>
<feature type="transmembrane region" description="Helical" evidence="1">
    <location>
        <begin position="90"/>
        <end position="114"/>
    </location>
</feature>
<keyword evidence="3" id="KW-1185">Reference proteome</keyword>
<keyword evidence="1" id="KW-0812">Transmembrane</keyword>
<evidence type="ECO:0000313" key="3">
    <source>
        <dbReference type="Proteomes" id="UP000231742"/>
    </source>
</evidence>
<feature type="transmembrane region" description="Helical" evidence="1">
    <location>
        <begin position="267"/>
        <end position="295"/>
    </location>
</feature>
<gene>
    <name evidence="2" type="ORF">CLV85_1491</name>
</gene>
<comment type="caution">
    <text evidence="2">The sequence shown here is derived from an EMBL/GenBank/DDBJ whole genome shotgun (WGS) entry which is preliminary data.</text>
</comment>
<dbReference type="AlphaFoldDB" id="A0A2M9D9F9"/>
<proteinExistence type="predicted"/>
<feature type="transmembrane region" description="Helical" evidence="1">
    <location>
        <begin position="226"/>
        <end position="247"/>
    </location>
</feature>
<accession>A0A2M9D9F9</accession>